<dbReference type="Proteomes" id="UP000284842">
    <property type="component" value="Unassembled WGS sequence"/>
</dbReference>
<reference evidence="1 2" key="1">
    <citation type="journal article" date="2018" name="Evol. Lett.">
        <title>Horizontal gene cluster transfer increased hallucinogenic mushroom diversity.</title>
        <authorList>
            <person name="Reynolds H.T."/>
            <person name="Vijayakumar V."/>
            <person name="Gluck-Thaler E."/>
            <person name="Korotkin H.B."/>
            <person name="Matheny P.B."/>
            <person name="Slot J.C."/>
        </authorList>
    </citation>
    <scope>NUCLEOTIDE SEQUENCE [LARGE SCALE GENOMIC DNA]</scope>
    <source>
        <strain evidence="1 2">2629</strain>
    </source>
</reference>
<evidence type="ECO:0000313" key="2">
    <source>
        <dbReference type="Proteomes" id="UP000284842"/>
    </source>
</evidence>
<keyword evidence="2" id="KW-1185">Reference proteome</keyword>
<dbReference type="InParanoid" id="A0A409YX37"/>
<sequence length="328" mass="37994">MSLSSMDQRLIILDDEQFIQKYCSPGVIAQLKKASKLTREWVAQRSKVKYDIVEKISPFLSEAEYMQLRILQEKTGAIISGSFALAFLDNADFTLGDLDIFVKKESESPFILWLHSMGFKVNTNKASLEDYDGLRCQPHVTKYQLGLDVRSYHRRDAKIQLVLTPSSPVEVILQFHSTIVMNFITCNHAYSLFPRATFDERRALINRYPSGVDQQCIDKYIDRGWSMEDTANQADFAFRNALFAEGPRYIGDKKTWKLPLPNPIHDRHADLIEGNSWQILFLWDKILDGWRMKMFYDILSFPEFKNAYTLSCPSVKYIMGNIMKQPVQ</sequence>
<dbReference type="OrthoDB" id="3041043at2759"/>
<name>A0A409YX37_9AGAR</name>
<evidence type="ECO:0008006" key="3">
    <source>
        <dbReference type="Google" id="ProtNLM"/>
    </source>
</evidence>
<protein>
    <recommendedName>
        <fullName evidence="3">Nucleotidyltransferase family protein</fullName>
    </recommendedName>
</protein>
<evidence type="ECO:0000313" key="1">
    <source>
        <dbReference type="EMBL" id="PPR07586.1"/>
    </source>
</evidence>
<organism evidence="1 2">
    <name type="scientific">Panaeolus cyanescens</name>
    <dbReference type="NCBI Taxonomy" id="181874"/>
    <lineage>
        <taxon>Eukaryota</taxon>
        <taxon>Fungi</taxon>
        <taxon>Dikarya</taxon>
        <taxon>Basidiomycota</taxon>
        <taxon>Agaricomycotina</taxon>
        <taxon>Agaricomycetes</taxon>
        <taxon>Agaricomycetidae</taxon>
        <taxon>Agaricales</taxon>
        <taxon>Agaricineae</taxon>
        <taxon>Galeropsidaceae</taxon>
        <taxon>Panaeolus</taxon>
    </lineage>
</organism>
<comment type="caution">
    <text evidence="1">The sequence shown here is derived from an EMBL/GenBank/DDBJ whole genome shotgun (WGS) entry which is preliminary data.</text>
</comment>
<proteinExistence type="predicted"/>
<gene>
    <name evidence="1" type="ORF">CVT24_006949</name>
</gene>
<dbReference type="EMBL" id="NHTK01000406">
    <property type="protein sequence ID" value="PPR07586.1"/>
    <property type="molecule type" value="Genomic_DNA"/>
</dbReference>
<accession>A0A409YX37</accession>
<dbReference type="AlphaFoldDB" id="A0A409YX37"/>